<gene>
    <name evidence="1" type="ORF">EOD40_08195</name>
</gene>
<reference evidence="1 2" key="1">
    <citation type="submission" date="2019-01" db="EMBL/GenBank/DDBJ databases">
        <authorList>
            <person name="Chen W.-M."/>
        </authorList>
    </citation>
    <scope>NUCLEOTIDE SEQUENCE [LARGE SCALE GENOMIC DNA]</scope>
    <source>
        <strain evidence="1 2">BBQ-12</strain>
    </source>
</reference>
<evidence type="ECO:0008006" key="3">
    <source>
        <dbReference type="Google" id="ProtNLM"/>
    </source>
</evidence>
<dbReference type="InterPro" id="IPR053145">
    <property type="entry name" value="AB_hydrolase_Est10"/>
</dbReference>
<dbReference type="PANTHER" id="PTHR43265">
    <property type="entry name" value="ESTERASE ESTD"/>
    <property type="match status" value="1"/>
</dbReference>
<dbReference type="SUPFAM" id="SSF53474">
    <property type="entry name" value="alpha/beta-Hydrolases"/>
    <property type="match status" value="1"/>
</dbReference>
<evidence type="ECO:0000313" key="1">
    <source>
        <dbReference type="EMBL" id="RVT76478.1"/>
    </source>
</evidence>
<dbReference type="RefSeq" id="WP_128194447.1">
    <property type="nucleotide sequence ID" value="NZ_SACJ01000004.1"/>
</dbReference>
<keyword evidence="2" id="KW-1185">Reference proteome</keyword>
<name>A0A437KVR1_9FLAO</name>
<dbReference type="PANTHER" id="PTHR43265:SF1">
    <property type="entry name" value="ESTERASE ESTD"/>
    <property type="match status" value="1"/>
</dbReference>
<sequence>MRFNYILVFLFSISFGFCKEADSVPIIEKIAFEKDTLHSLKGTMYLPANRKPGKIIICLTSIWEEDSHPDFTATRDTLLLMRKYIQHFTDNHIGVLLLTRGVKWNEHSNRPLTSIKTLVSDTEKVFIYLKSDEKYQKIPIGIMGSSEAGCAAAIVVSQHKDIAFSILLSTPGVTGYDEFDYDVEKRNQPFLIPGGFLTTLNDSVYIFNKKRYVYNAEKQVSVEVFYDNFYKGISAIRRQIIPQYSNYDTIRTQAVKLFIKKWQGTKFKLYYNDRKEGKIPAEKFINDLISLGMFTPRNIELLKWDPKLYFPEIKQPVLMLYGEKDINISLKPGVDSVRRIIKDYKLTNFSLKYYDGLDHSLRPYREKKEKRPAGETTPDFVFNDIVNWLVEINIK</sequence>
<dbReference type="GO" id="GO:0052689">
    <property type="term" value="F:carboxylic ester hydrolase activity"/>
    <property type="evidence" value="ECO:0007669"/>
    <property type="project" value="TreeGrafter"/>
</dbReference>
<proteinExistence type="predicted"/>
<evidence type="ECO:0000313" key="2">
    <source>
        <dbReference type="Proteomes" id="UP000285211"/>
    </source>
</evidence>
<comment type="caution">
    <text evidence="1">The sequence shown here is derived from an EMBL/GenBank/DDBJ whole genome shotgun (WGS) entry which is preliminary data.</text>
</comment>
<dbReference type="OrthoDB" id="1118238at2"/>
<dbReference type="EMBL" id="SACJ01000004">
    <property type="protein sequence ID" value="RVT76478.1"/>
    <property type="molecule type" value="Genomic_DNA"/>
</dbReference>
<dbReference type="Gene3D" id="3.40.50.1820">
    <property type="entry name" value="alpha/beta hydrolase"/>
    <property type="match status" value="1"/>
</dbReference>
<accession>A0A437KVR1</accession>
<dbReference type="AlphaFoldDB" id="A0A437KVR1"/>
<organism evidence="1 2">
    <name type="scientific">Flavobacterium sufflavum</name>
    <dbReference type="NCBI Taxonomy" id="1921138"/>
    <lineage>
        <taxon>Bacteria</taxon>
        <taxon>Pseudomonadati</taxon>
        <taxon>Bacteroidota</taxon>
        <taxon>Flavobacteriia</taxon>
        <taxon>Flavobacteriales</taxon>
        <taxon>Flavobacteriaceae</taxon>
        <taxon>Flavobacterium</taxon>
    </lineage>
</organism>
<dbReference type="Proteomes" id="UP000285211">
    <property type="component" value="Unassembled WGS sequence"/>
</dbReference>
<dbReference type="InterPro" id="IPR029058">
    <property type="entry name" value="AB_hydrolase_fold"/>
</dbReference>
<protein>
    <recommendedName>
        <fullName evidence="3">Alpha/beta hydrolase</fullName>
    </recommendedName>
</protein>